<dbReference type="InterPro" id="IPR008803">
    <property type="entry name" value="RHD3/Sey1"/>
</dbReference>
<sequence length="546" mass="62803">MKMAVNELIESLSDKLNNPIKKKEIIYDFCDICEPFVAKAFQYYKDNSWRYISEVVEEKYNDLKTEIHEFLYPLFVKNAELLTSISLDEFIEYVNVKCTELVQDGHWFDEINSHMKEVVGNMENKVNSMVVPPFEWKFDFESKESVMKELIDNKKAYLIDNLHSSVCSSVLHSFNESANEILKEANETMWINLRNLMSAKINEARNTIQSILDTNIPNEKAKTDISKKFEDAAIKLVKESAKYILLKMKSAFDKHFKYENNRPRIWTKDDDVNQIFDESKSAGEAVLRLFTICKLWDPNKPQAQQNPALNQILIDKDTSEKVLEGYNRIIAHTYEEAKGLIKAQMTQDQIPSFAWFILLILGGDKILKLLANPLIFTFALFFGGSYFMLKQLGLLDIVLEAIKERFYNITSIFSDDEADGNEDEDEGEDDSNLVQNNENDSEIVENTDDDKETNTLKQEEGLLDLSKPLDSLVIPELPPEMSNETSEIIEESSTIDIDSIMPPLPSEEMDIDVPDPIESLDTVVLKKKKKRKSNNPPALTLKPNRH</sequence>
<name>A0A1J4J056_9EUKA</name>
<accession>A0A1J4J056</accession>
<proteinExistence type="predicted"/>
<feature type="domain" description="Sey1/RHD3-like three-helix bundle" evidence="2">
    <location>
        <begin position="307"/>
        <end position="400"/>
    </location>
</feature>
<dbReference type="GO" id="GO:0003924">
    <property type="term" value="F:GTPase activity"/>
    <property type="evidence" value="ECO:0007669"/>
    <property type="project" value="TreeGrafter"/>
</dbReference>
<feature type="domain" description="Sey1/RHD3-like three-helix bundle" evidence="2">
    <location>
        <begin position="36"/>
        <end position="299"/>
    </location>
</feature>
<feature type="compositionally biased region" description="Acidic residues" evidence="1">
    <location>
        <begin position="439"/>
        <end position="451"/>
    </location>
</feature>
<dbReference type="GeneID" id="94848030"/>
<dbReference type="GO" id="GO:0005783">
    <property type="term" value="C:endoplasmic reticulum"/>
    <property type="evidence" value="ECO:0007669"/>
    <property type="project" value="TreeGrafter"/>
</dbReference>
<keyword evidence="4" id="KW-1185">Reference proteome</keyword>
<organism evidence="3 4">
    <name type="scientific">Tritrichomonas foetus</name>
    <dbReference type="NCBI Taxonomy" id="1144522"/>
    <lineage>
        <taxon>Eukaryota</taxon>
        <taxon>Metamonada</taxon>
        <taxon>Parabasalia</taxon>
        <taxon>Tritrichomonadida</taxon>
        <taxon>Tritrichomonadidae</taxon>
        <taxon>Tritrichomonas</taxon>
    </lineage>
</organism>
<evidence type="ECO:0000256" key="1">
    <source>
        <dbReference type="SAM" id="MobiDB-lite"/>
    </source>
</evidence>
<dbReference type="PANTHER" id="PTHR45923">
    <property type="entry name" value="PROTEIN SEY1"/>
    <property type="match status" value="1"/>
</dbReference>
<dbReference type="Pfam" id="PF20428">
    <property type="entry name" value="Sey1_3HB"/>
    <property type="match status" value="2"/>
</dbReference>
<dbReference type="InterPro" id="IPR046758">
    <property type="entry name" value="Sey1/RHD3-like_3HB"/>
</dbReference>
<dbReference type="PANTHER" id="PTHR45923:SF2">
    <property type="entry name" value="PROTEIN SEY1"/>
    <property type="match status" value="1"/>
</dbReference>
<evidence type="ECO:0000259" key="2">
    <source>
        <dbReference type="Pfam" id="PF20428"/>
    </source>
</evidence>
<protein>
    <recommendedName>
        <fullName evidence="2">Sey1/RHD3-like three-helix bundle domain-containing protein</fullName>
    </recommendedName>
</protein>
<feature type="region of interest" description="Disordered" evidence="1">
    <location>
        <begin position="490"/>
        <end position="546"/>
    </location>
</feature>
<dbReference type="AlphaFoldDB" id="A0A1J4J056"/>
<reference evidence="3" key="1">
    <citation type="submission" date="2016-10" db="EMBL/GenBank/DDBJ databases">
        <authorList>
            <person name="Benchimol M."/>
            <person name="Almeida L.G."/>
            <person name="Vasconcelos A.T."/>
            <person name="Perreira-Neves A."/>
            <person name="Rosa I.A."/>
            <person name="Tasca T."/>
            <person name="Bogo M.R."/>
            <person name="de Souza W."/>
        </authorList>
    </citation>
    <scope>NUCLEOTIDE SEQUENCE [LARGE SCALE GENOMIC DNA]</scope>
    <source>
        <strain evidence="3">K</strain>
    </source>
</reference>
<evidence type="ECO:0000313" key="3">
    <source>
        <dbReference type="EMBL" id="OHS93038.1"/>
    </source>
</evidence>
<dbReference type="GO" id="GO:0016320">
    <property type="term" value="P:endoplasmic reticulum membrane fusion"/>
    <property type="evidence" value="ECO:0007669"/>
    <property type="project" value="TreeGrafter"/>
</dbReference>
<comment type="caution">
    <text evidence="3">The sequence shown here is derived from an EMBL/GenBank/DDBJ whole genome shotgun (WGS) entry which is preliminary data.</text>
</comment>
<gene>
    <name evidence="3" type="ORF">TRFO_40641</name>
</gene>
<feature type="compositionally biased region" description="Acidic residues" evidence="1">
    <location>
        <begin position="415"/>
        <end position="431"/>
    </location>
</feature>
<feature type="compositionally biased region" description="Low complexity" evidence="1">
    <location>
        <begin position="490"/>
        <end position="501"/>
    </location>
</feature>
<evidence type="ECO:0000313" key="4">
    <source>
        <dbReference type="Proteomes" id="UP000179807"/>
    </source>
</evidence>
<feature type="region of interest" description="Disordered" evidence="1">
    <location>
        <begin position="415"/>
        <end position="453"/>
    </location>
</feature>
<dbReference type="Proteomes" id="UP000179807">
    <property type="component" value="Unassembled WGS sequence"/>
</dbReference>
<dbReference type="RefSeq" id="XP_068346175.1">
    <property type="nucleotide sequence ID" value="XM_068513326.1"/>
</dbReference>
<dbReference type="VEuPathDB" id="TrichDB:TRFO_40641"/>
<dbReference type="EMBL" id="MLAK01001439">
    <property type="protein sequence ID" value="OHS93038.1"/>
    <property type="molecule type" value="Genomic_DNA"/>
</dbReference>